<dbReference type="AlphaFoldDB" id="A0A9E8ZAZ1"/>
<dbReference type="KEGG" id="tsin:OXH18_15860"/>
<keyword evidence="2" id="KW-1185">Reference proteome</keyword>
<evidence type="ECO:0000313" key="1">
    <source>
        <dbReference type="EMBL" id="WAL58649.1"/>
    </source>
</evidence>
<gene>
    <name evidence="1" type="ORF">OXH18_15860</name>
</gene>
<proteinExistence type="predicted"/>
<dbReference type="EMBL" id="CP113797">
    <property type="protein sequence ID" value="WAL58649.1"/>
    <property type="molecule type" value="Genomic_DNA"/>
</dbReference>
<name>A0A9E8ZAZ1_9CYAN</name>
<accession>A0A9E8ZAZ1</accession>
<organism evidence="1 2">
    <name type="scientific">Thermocoleostomius sinensis A174</name>
    <dbReference type="NCBI Taxonomy" id="2016057"/>
    <lineage>
        <taxon>Bacteria</taxon>
        <taxon>Bacillati</taxon>
        <taxon>Cyanobacteriota</taxon>
        <taxon>Cyanophyceae</taxon>
        <taxon>Oculatellales</taxon>
        <taxon>Oculatellaceae</taxon>
        <taxon>Thermocoleostomius</taxon>
    </lineage>
</organism>
<protein>
    <submittedName>
        <fullName evidence="1">Uncharacterized protein</fullName>
    </submittedName>
</protein>
<sequence length="105" mass="12054">MTETMLPRMNGSPFHSAPNWMRQNVQQFFCNFNWDDTSPRIQAWIQTTTTDEQPLSLTLKVKQFFEMVNWDGGAIGVVGQFQVSQPETVSPPSSLFTLDDFSELF</sequence>
<reference evidence="1" key="1">
    <citation type="submission" date="2022-12" db="EMBL/GenBank/DDBJ databases">
        <title>Polyphasic identification of a Novel Hot-Spring Cyanobacterium Ocullathermofonsia sinensis gen nov. sp. nov. and Genomic Insights on its Adaptations to the Thermal Habitat.</title>
        <authorList>
            <person name="Daroch M."/>
            <person name="Tang J."/>
            <person name="Jiang Y."/>
        </authorList>
    </citation>
    <scope>NUCLEOTIDE SEQUENCE</scope>
    <source>
        <strain evidence="1">PKUAC-SCTA174</strain>
    </source>
</reference>
<dbReference type="RefSeq" id="WP_268608074.1">
    <property type="nucleotide sequence ID" value="NZ_CP113797.1"/>
</dbReference>
<dbReference type="Proteomes" id="UP001163152">
    <property type="component" value="Chromosome"/>
</dbReference>
<evidence type="ECO:0000313" key="2">
    <source>
        <dbReference type="Proteomes" id="UP001163152"/>
    </source>
</evidence>